<evidence type="ECO:0000256" key="6">
    <source>
        <dbReference type="ARBA" id="ARBA00023242"/>
    </source>
</evidence>
<keyword evidence="6" id="KW-0539">Nucleus</keyword>
<dbReference type="InterPro" id="IPR026052">
    <property type="entry name" value="DNA-bd_prot-inh"/>
</dbReference>
<name>A0ABN9G9U0_9NEOB</name>
<keyword evidence="4" id="KW-0090">Biological rhythms</keyword>
<dbReference type="Gene3D" id="4.10.280.10">
    <property type="entry name" value="Helix-loop-helix DNA-binding domain"/>
    <property type="match status" value="1"/>
</dbReference>
<comment type="caution">
    <text evidence="8">The sequence shown here is derived from an EMBL/GenBank/DDBJ whole genome shotgun (WGS) entry which is preliminary data.</text>
</comment>
<dbReference type="EMBL" id="CATNWA010018174">
    <property type="protein sequence ID" value="CAI9605764.1"/>
    <property type="molecule type" value="Genomic_DNA"/>
</dbReference>
<evidence type="ECO:0000259" key="7">
    <source>
        <dbReference type="PROSITE" id="PS50888"/>
    </source>
</evidence>
<comment type="subcellular location">
    <subcellularLocation>
        <location evidence="1">Nucleus</location>
    </subcellularLocation>
</comment>
<evidence type="ECO:0000256" key="5">
    <source>
        <dbReference type="ARBA" id="ARBA00023163"/>
    </source>
</evidence>
<keyword evidence="5" id="KW-0804">Transcription</keyword>
<dbReference type="PANTHER" id="PTHR11723">
    <property type="entry name" value="DNA-BINDING PROTEIN INHIBITOR"/>
    <property type="match status" value="1"/>
</dbReference>
<evidence type="ECO:0000313" key="8">
    <source>
        <dbReference type="EMBL" id="CAI9605764.1"/>
    </source>
</evidence>
<evidence type="ECO:0000256" key="3">
    <source>
        <dbReference type="ARBA" id="ARBA00023015"/>
    </source>
</evidence>
<evidence type="ECO:0000313" key="9">
    <source>
        <dbReference type="Proteomes" id="UP001162483"/>
    </source>
</evidence>
<dbReference type="PROSITE" id="PS50888">
    <property type="entry name" value="BHLH"/>
    <property type="match status" value="1"/>
</dbReference>
<dbReference type="CDD" id="cd19693">
    <property type="entry name" value="bHLH_dnHLH_ID3"/>
    <property type="match status" value="1"/>
</dbReference>
<keyword evidence="3" id="KW-0805">Transcription regulation</keyword>
<proteinExistence type="predicted"/>
<dbReference type="InterPro" id="IPR036638">
    <property type="entry name" value="HLH_DNA-bd_sf"/>
</dbReference>
<dbReference type="SUPFAM" id="SSF47459">
    <property type="entry name" value="HLH, helix-loop-helix DNA-binding domain"/>
    <property type="match status" value="1"/>
</dbReference>
<evidence type="ECO:0000256" key="1">
    <source>
        <dbReference type="ARBA" id="ARBA00004123"/>
    </source>
</evidence>
<reference evidence="8" key="1">
    <citation type="submission" date="2023-05" db="EMBL/GenBank/DDBJ databases">
        <authorList>
            <person name="Stuckert A."/>
        </authorList>
    </citation>
    <scope>NUCLEOTIDE SEQUENCE</scope>
</reference>
<feature type="domain" description="BHLH" evidence="7">
    <location>
        <begin position="91"/>
        <end position="143"/>
    </location>
</feature>
<keyword evidence="9" id="KW-1185">Reference proteome</keyword>
<feature type="non-terminal residue" evidence="8">
    <location>
        <position position="1"/>
    </location>
</feature>
<dbReference type="InterPro" id="IPR011598">
    <property type="entry name" value="bHLH_dom"/>
</dbReference>
<organism evidence="8 9">
    <name type="scientific">Staurois parvus</name>
    <dbReference type="NCBI Taxonomy" id="386267"/>
    <lineage>
        <taxon>Eukaryota</taxon>
        <taxon>Metazoa</taxon>
        <taxon>Chordata</taxon>
        <taxon>Craniata</taxon>
        <taxon>Vertebrata</taxon>
        <taxon>Euteleostomi</taxon>
        <taxon>Amphibia</taxon>
        <taxon>Batrachia</taxon>
        <taxon>Anura</taxon>
        <taxon>Neobatrachia</taxon>
        <taxon>Ranoidea</taxon>
        <taxon>Ranidae</taxon>
        <taxon>Staurois</taxon>
    </lineage>
</organism>
<gene>
    <name evidence="8" type="ORF">SPARVUS_LOCUS13662574</name>
</gene>
<accession>A0ABN9G9U0</accession>
<keyword evidence="2" id="KW-0678">Repressor</keyword>
<evidence type="ECO:0000256" key="4">
    <source>
        <dbReference type="ARBA" id="ARBA00023108"/>
    </source>
</evidence>
<protein>
    <recommendedName>
        <fullName evidence="7">BHLH domain-containing protein</fullName>
    </recommendedName>
</protein>
<dbReference type="Pfam" id="PF00010">
    <property type="entry name" value="HLH"/>
    <property type="match status" value="1"/>
</dbReference>
<dbReference type="SMART" id="SM00353">
    <property type="entry name" value="HLH"/>
    <property type="match status" value="1"/>
</dbReference>
<dbReference type="Proteomes" id="UP001162483">
    <property type="component" value="Unassembled WGS sequence"/>
</dbReference>
<sequence length="178" mass="19931">GVDLHTRGRGEPDNIRAWLAHADKLTHQLVITCTECSKLWIFYYRSRSLIKGIFQQIYSNMKAISPVRSMPSCYQAVCCLSEQSLSIARSSSHKGSVEEPMGLLYDMNDCYSKLKELVPGIPQGSKLSQVEILQHVIDYIFDLQIVLGEEQEHSSSILALQNSDFSAMSTSEDASVCH</sequence>
<dbReference type="PANTHER" id="PTHR11723:SF16">
    <property type="entry name" value="DNA-BINDING PROTEIN INHIBITOR ID-3"/>
    <property type="match status" value="1"/>
</dbReference>
<evidence type="ECO:0000256" key="2">
    <source>
        <dbReference type="ARBA" id="ARBA00022491"/>
    </source>
</evidence>